<evidence type="ECO:0000313" key="2">
    <source>
        <dbReference type="EMBL" id="ODN81121.1"/>
    </source>
</evidence>
<dbReference type="EMBL" id="AWGJ01000004">
    <property type="protein sequence ID" value="ODN81121.1"/>
    <property type="molecule type" value="Genomic_DNA"/>
</dbReference>
<dbReference type="InterPro" id="IPR002925">
    <property type="entry name" value="Dienelactn_hydro"/>
</dbReference>
<dbReference type="SUPFAM" id="SSF53474">
    <property type="entry name" value="alpha/beta-Hydrolases"/>
    <property type="match status" value="1"/>
</dbReference>
<dbReference type="InterPro" id="IPR029058">
    <property type="entry name" value="AB_hydrolase_fold"/>
</dbReference>
<accession>A0A1E3HZY7</accession>
<dbReference type="OrthoDB" id="2147163at2759"/>
<dbReference type="PANTHER" id="PTHR47668:SF1">
    <property type="entry name" value="DIENELACTONE HYDROLASE DOMAIN-CONTAINING PROTEIN-RELATED"/>
    <property type="match status" value="1"/>
</dbReference>
<dbReference type="PANTHER" id="PTHR47668">
    <property type="entry name" value="DIENELACTONE HYDROLASE FAMILY PROTEIN (AFU_ORTHOLOGUE AFUA_6G01940)"/>
    <property type="match status" value="1"/>
</dbReference>
<dbReference type="GO" id="GO:0016787">
    <property type="term" value="F:hydrolase activity"/>
    <property type="evidence" value="ECO:0007669"/>
    <property type="project" value="InterPro"/>
</dbReference>
<proteinExistence type="predicted"/>
<feature type="domain" description="Dienelactone hydrolase" evidence="1">
    <location>
        <begin position="27"/>
        <end position="238"/>
    </location>
</feature>
<evidence type="ECO:0000313" key="3">
    <source>
        <dbReference type="Proteomes" id="UP000094065"/>
    </source>
</evidence>
<name>A0A1E3HZY7_9TREE</name>
<dbReference type="STRING" id="1295533.A0A1E3HZY7"/>
<sequence>MSCCSDLPPVQAEYTPKGTYTTFSGLKTYVVGPEDAKAAVLYTYDIFGFSPQILQGADLIASQGYRVVMPDFLVGKYATPELFGPGAEAKKQEYISQFPAAIPTQSKPLADSIAALKAAGHSRVAILGACWGYKAAVITEGLPGVDVFLAVHPTFPAPEDAEKINVPALILSTSGEDKSVIDAIEKGVEAKNPGKNFFKRYADQQHGFAAARADLSGGDTLAAYVEAYQLIVKFLKEHL</sequence>
<dbReference type="Pfam" id="PF01738">
    <property type="entry name" value="DLH"/>
    <property type="match status" value="1"/>
</dbReference>
<dbReference type="AlphaFoldDB" id="A0A1E3HZY7"/>
<evidence type="ECO:0000259" key="1">
    <source>
        <dbReference type="Pfam" id="PF01738"/>
    </source>
</evidence>
<comment type="caution">
    <text evidence="2">The sequence shown here is derived from an EMBL/GenBank/DDBJ whole genome shotgun (WGS) entry which is preliminary data.</text>
</comment>
<dbReference type="Proteomes" id="UP000094065">
    <property type="component" value="Unassembled WGS sequence"/>
</dbReference>
<organism evidence="2 3">
    <name type="scientific">Cryptococcus amylolentus CBS 6039</name>
    <dbReference type="NCBI Taxonomy" id="1295533"/>
    <lineage>
        <taxon>Eukaryota</taxon>
        <taxon>Fungi</taxon>
        <taxon>Dikarya</taxon>
        <taxon>Basidiomycota</taxon>
        <taxon>Agaricomycotina</taxon>
        <taxon>Tremellomycetes</taxon>
        <taxon>Tremellales</taxon>
        <taxon>Cryptococcaceae</taxon>
        <taxon>Cryptococcus</taxon>
    </lineage>
</organism>
<dbReference type="GeneID" id="30154523"/>
<dbReference type="Gene3D" id="3.40.50.1820">
    <property type="entry name" value="alpha/beta hydrolase"/>
    <property type="match status" value="1"/>
</dbReference>
<reference evidence="2 3" key="1">
    <citation type="submission" date="2016-06" db="EMBL/GenBank/DDBJ databases">
        <title>Evolution of pathogenesis and genome organization in the Tremellales.</title>
        <authorList>
            <person name="Cuomo C."/>
            <person name="Litvintseva A."/>
            <person name="Heitman J."/>
            <person name="Chen Y."/>
            <person name="Sun S."/>
            <person name="Springer D."/>
            <person name="Dromer F."/>
            <person name="Young S."/>
            <person name="Zeng Q."/>
            <person name="Chapman S."/>
            <person name="Gujja S."/>
            <person name="Saif S."/>
            <person name="Birren B."/>
        </authorList>
    </citation>
    <scope>NUCLEOTIDE SEQUENCE [LARGE SCALE GENOMIC DNA]</scope>
    <source>
        <strain evidence="2 3">CBS 6039</strain>
    </source>
</reference>
<gene>
    <name evidence="2" type="ORF">L202_03214</name>
</gene>
<protein>
    <recommendedName>
        <fullName evidence="1">Dienelactone hydrolase domain-containing protein</fullName>
    </recommendedName>
</protein>
<dbReference type="RefSeq" id="XP_018995687.1">
    <property type="nucleotide sequence ID" value="XM_019137018.1"/>
</dbReference>
<keyword evidence="3" id="KW-1185">Reference proteome</keyword>